<dbReference type="InterPro" id="IPR052337">
    <property type="entry name" value="SAT4-like"/>
</dbReference>
<keyword evidence="2 7" id="KW-0812">Transmembrane</keyword>
<keyword evidence="3 7" id="KW-1133">Transmembrane helix</keyword>
<feature type="transmembrane region" description="Helical" evidence="7">
    <location>
        <begin position="216"/>
        <end position="242"/>
    </location>
</feature>
<protein>
    <recommendedName>
        <fullName evidence="8">Rhodopsin domain-containing protein</fullName>
    </recommendedName>
</protein>
<dbReference type="OrthoDB" id="5329176at2759"/>
<feature type="transmembrane region" description="Helical" evidence="7">
    <location>
        <begin position="45"/>
        <end position="65"/>
    </location>
</feature>
<feature type="transmembrane region" description="Helical" evidence="7">
    <location>
        <begin position="99"/>
        <end position="118"/>
    </location>
</feature>
<evidence type="ECO:0000256" key="4">
    <source>
        <dbReference type="ARBA" id="ARBA00023136"/>
    </source>
</evidence>
<keyword evidence="10" id="KW-1185">Reference proteome</keyword>
<evidence type="ECO:0000313" key="9">
    <source>
        <dbReference type="EMBL" id="PGH17443.1"/>
    </source>
</evidence>
<feature type="transmembrane region" description="Helical" evidence="7">
    <location>
        <begin position="177"/>
        <end position="204"/>
    </location>
</feature>
<proteinExistence type="inferred from homology"/>
<feature type="transmembrane region" description="Helical" evidence="7">
    <location>
        <begin position="130"/>
        <end position="157"/>
    </location>
</feature>
<evidence type="ECO:0000256" key="6">
    <source>
        <dbReference type="SAM" id="MobiDB-lite"/>
    </source>
</evidence>
<evidence type="ECO:0000256" key="2">
    <source>
        <dbReference type="ARBA" id="ARBA00022692"/>
    </source>
</evidence>
<evidence type="ECO:0000313" key="10">
    <source>
        <dbReference type="Proteomes" id="UP000224634"/>
    </source>
</evidence>
<feature type="region of interest" description="Disordered" evidence="6">
    <location>
        <begin position="300"/>
        <end position="335"/>
    </location>
</feature>
<evidence type="ECO:0000256" key="3">
    <source>
        <dbReference type="ARBA" id="ARBA00022989"/>
    </source>
</evidence>
<comment type="subcellular location">
    <subcellularLocation>
        <location evidence="1">Membrane</location>
        <topology evidence="1">Multi-pass membrane protein</topology>
    </subcellularLocation>
</comment>
<feature type="transmembrane region" description="Helical" evidence="7">
    <location>
        <begin position="12"/>
        <end position="33"/>
    </location>
</feature>
<sequence>MLDNVENQQASAIALTWLFPTISTVIIVLRVFSRYIGRNFGWDDGLILVAWLLVLFESITTHGMIKTSYTGYHEWDIPEQTVEEKVTALKWSYALQLGYHPMMGAIRGSIVLFLFRVGDQRRHINWSLHVVFWLNVGYTISTTAANIFTCSPVSYMYRRPEMDKMVGGELVPGGTCFSSLHFILASCALSIFMDLIIIPIPTAMVWGLSMRRKTKIAVVAVMSMGWIATAVSVGRFVIYYYRWQPDRQDRSYDIGFVISVAESNVAMWAACAPALKRLFASLMPYWFSSAHMTEDYYTETSDRWSSNPTRQSGRFTKRSTASRTSQKGYTDGKYQMQDLCPDSDSQVHIIGNPQAMPMRSYSFRIGVGKDVHEEGEATYK</sequence>
<dbReference type="Proteomes" id="UP000224634">
    <property type="component" value="Unassembled WGS sequence"/>
</dbReference>
<dbReference type="PANTHER" id="PTHR33048:SF160">
    <property type="entry name" value="SAT4 FAMILY MEMBRANE PROTEIN"/>
    <property type="match status" value="1"/>
</dbReference>
<evidence type="ECO:0000256" key="5">
    <source>
        <dbReference type="ARBA" id="ARBA00038359"/>
    </source>
</evidence>
<dbReference type="EMBL" id="PDNA01000064">
    <property type="protein sequence ID" value="PGH17443.1"/>
    <property type="molecule type" value="Genomic_DNA"/>
</dbReference>
<dbReference type="PANTHER" id="PTHR33048">
    <property type="entry name" value="PTH11-LIKE INTEGRAL MEMBRANE PROTEIN (AFU_ORTHOLOGUE AFUA_5G11245)"/>
    <property type="match status" value="1"/>
</dbReference>
<keyword evidence="4 7" id="KW-0472">Membrane</keyword>
<dbReference type="GO" id="GO:0016020">
    <property type="term" value="C:membrane"/>
    <property type="evidence" value="ECO:0007669"/>
    <property type="project" value="UniProtKB-SubCell"/>
</dbReference>
<comment type="similarity">
    <text evidence="5">Belongs to the SAT4 family.</text>
</comment>
<dbReference type="Pfam" id="PF20684">
    <property type="entry name" value="Fung_rhodopsin"/>
    <property type="match status" value="1"/>
</dbReference>
<dbReference type="STRING" id="1447883.A0A2B7Y8T3"/>
<organism evidence="9 10">
    <name type="scientific">Polytolypa hystricis (strain UAMH7299)</name>
    <dbReference type="NCBI Taxonomy" id="1447883"/>
    <lineage>
        <taxon>Eukaryota</taxon>
        <taxon>Fungi</taxon>
        <taxon>Dikarya</taxon>
        <taxon>Ascomycota</taxon>
        <taxon>Pezizomycotina</taxon>
        <taxon>Eurotiomycetes</taxon>
        <taxon>Eurotiomycetidae</taxon>
        <taxon>Onygenales</taxon>
        <taxon>Onygenales incertae sedis</taxon>
        <taxon>Polytolypa</taxon>
    </lineage>
</organism>
<accession>A0A2B7Y8T3</accession>
<reference evidence="9 10" key="1">
    <citation type="submission" date="2017-10" db="EMBL/GenBank/DDBJ databases">
        <title>Comparative genomics in systemic dimorphic fungi from Ajellomycetaceae.</title>
        <authorList>
            <person name="Munoz J.F."/>
            <person name="Mcewen J.G."/>
            <person name="Clay O.K."/>
            <person name="Cuomo C.A."/>
        </authorList>
    </citation>
    <scope>NUCLEOTIDE SEQUENCE [LARGE SCALE GENOMIC DNA]</scope>
    <source>
        <strain evidence="9 10">UAMH7299</strain>
    </source>
</reference>
<feature type="transmembrane region" description="Helical" evidence="7">
    <location>
        <begin position="254"/>
        <end position="275"/>
    </location>
</feature>
<comment type="caution">
    <text evidence="9">The sequence shown here is derived from an EMBL/GenBank/DDBJ whole genome shotgun (WGS) entry which is preliminary data.</text>
</comment>
<dbReference type="InterPro" id="IPR049326">
    <property type="entry name" value="Rhodopsin_dom_fungi"/>
</dbReference>
<dbReference type="AlphaFoldDB" id="A0A2B7Y8T3"/>
<evidence type="ECO:0000256" key="7">
    <source>
        <dbReference type="SAM" id="Phobius"/>
    </source>
</evidence>
<feature type="domain" description="Rhodopsin" evidence="8">
    <location>
        <begin position="29"/>
        <end position="280"/>
    </location>
</feature>
<name>A0A2B7Y8T3_POLH7</name>
<gene>
    <name evidence="9" type="ORF">AJ80_04813</name>
</gene>
<evidence type="ECO:0000259" key="8">
    <source>
        <dbReference type="Pfam" id="PF20684"/>
    </source>
</evidence>
<evidence type="ECO:0000256" key="1">
    <source>
        <dbReference type="ARBA" id="ARBA00004141"/>
    </source>
</evidence>
<feature type="compositionally biased region" description="Polar residues" evidence="6">
    <location>
        <begin position="303"/>
        <end position="328"/>
    </location>
</feature>